<comment type="caution">
    <text evidence="1">The sequence shown here is derived from an EMBL/GenBank/DDBJ whole genome shotgun (WGS) entry which is preliminary data.</text>
</comment>
<organism evidence="1 2">
    <name type="scientific">Canavalia gladiata</name>
    <name type="common">Sword bean</name>
    <name type="synonym">Dolichos gladiatus</name>
    <dbReference type="NCBI Taxonomy" id="3824"/>
    <lineage>
        <taxon>Eukaryota</taxon>
        <taxon>Viridiplantae</taxon>
        <taxon>Streptophyta</taxon>
        <taxon>Embryophyta</taxon>
        <taxon>Tracheophyta</taxon>
        <taxon>Spermatophyta</taxon>
        <taxon>Magnoliopsida</taxon>
        <taxon>eudicotyledons</taxon>
        <taxon>Gunneridae</taxon>
        <taxon>Pentapetalae</taxon>
        <taxon>rosids</taxon>
        <taxon>fabids</taxon>
        <taxon>Fabales</taxon>
        <taxon>Fabaceae</taxon>
        <taxon>Papilionoideae</taxon>
        <taxon>50 kb inversion clade</taxon>
        <taxon>NPAAA clade</taxon>
        <taxon>indigoferoid/millettioid clade</taxon>
        <taxon>Phaseoleae</taxon>
        <taxon>Canavalia</taxon>
    </lineage>
</organism>
<accession>A0AAN9MCI0</accession>
<proteinExistence type="predicted"/>
<evidence type="ECO:0000313" key="2">
    <source>
        <dbReference type="Proteomes" id="UP001367508"/>
    </source>
</evidence>
<sequence>MSGRNIFIINMVELKVAGWGNRVFFHIIPESPKVDTPLEPLLTFNYEDFVVPQRSTQRQHSFQKMKGRKPTAPAIATYKEEKKLKADNLLVKQLYLSTSYETLMFTQMKIIYRVDG</sequence>
<evidence type="ECO:0000313" key="1">
    <source>
        <dbReference type="EMBL" id="KAK7349333.1"/>
    </source>
</evidence>
<protein>
    <submittedName>
        <fullName evidence="1">Uncharacterized protein</fullName>
    </submittedName>
</protein>
<keyword evidence="2" id="KW-1185">Reference proteome</keyword>
<dbReference type="EMBL" id="JAYMYQ010000002">
    <property type="protein sequence ID" value="KAK7349333.1"/>
    <property type="molecule type" value="Genomic_DNA"/>
</dbReference>
<name>A0AAN9MCI0_CANGL</name>
<dbReference type="AlphaFoldDB" id="A0AAN9MCI0"/>
<dbReference type="Proteomes" id="UP001367508">
    <property type="component" value="Unassembled WGS sequence"/>
</dbReference>
<gene>
    <name evidence="1" type="ORF">VNO77_06615</name>
</gene>
<reference evidence="1 2" key="1">
    <citation type="submission" date="2024-01" db="EMBL/GenBank/DDBJ databases">
        <title>The genomes of 5 underutilized Papilionoideae crops provide insights into root nodulation and disease resistanc.</title>
        <authorList>
            <person name="Jiang F."/>
        </authorList>
    </citation>
    <scope>NUCLEOTIDE SEQUENCE [LARGE SCALE GENOMIC DNA]</scope>
    <source>
        <strain evidence="1">LVBAO_FW01</strain>
        <tissue evidence="1">Leaves</tissue>
    </source>
</reference>